<name>A0ABV6RI73_9GAMM</name>
<feature type="chain" id="PRO_5045651878" description="Curli production assembly/transport component CsgG" evidence="1">
    <location>
        <begin position="25"/>
        <end position="356"/>
    </location>
</feature>
<evidence type="ECO:0000256" key="1">
    <source>
        <dbReference type="SAM" id="SignalP"/>
    </source>
</evidence>
<comment type="caution">
    <text evidence="2">The sequence shown here is derived from an EMBL/GenBank/DDBJ whole genome shotgun (WGS) entry which is preliminary data.</text>
</comment>
<evidence type="ECO:0000313" key="2">
    <source>
        <dbReference type="EMBL" id="MFC0676690.1"/>
    </source>
</evidence>
<gene>
    <name evidence="2" type="ORF">ACFFGH_02325</name>
</gene>
<proteinExistence type="predicted"/>
<sequence length="356" mass="37817">MIRRASLRLSCLLLIALVPLQALAAPKAVLTAPHMDGPTRVEFSTEKVSKWTDLPLGTYRVPNSDVIISGHQKGGAAPMLLFGLVGVAVQGAVNAQNGKEAMASAEQALTFSMHDQATEMLQGLLAENDYAGRFTAAETGQRKFEVTGAVVLSFANQAEALPYVTLRVKLLDDKGKKVWTTRYITSEGARKPVVGEGSWTANGGALLHSHVNTMLELALRTMLKDIAEPYPRDEASLVTAKGFFPHVNKPLQVVGYKLAEENGRMLFLPKLGTSIVFAGVNVLDTRTMALAPTVKGDAPLKLLKVDDPALQLQARVSVEPVVATTAAIEAPAAIDAEVESSPDAGAAVEQEAEGGQ</sequence>
<feature type="signal peptide" evidence="1">
    <location>
        <begin position="1"/>
        <end position="24"/>
    </location>
</feature>
<dbReference type="Proteomes" id="UP001589896">
    <property type="component" value="Unassembled WGS sequence"/>
</dbReference>
<protein>
    <recommendedName>
        <fullName evidence="4">Curli production assembly/transport component CsgG</fullName>
    </recommendedName>
</protein>
<reference evidence="2 3" key="1">
    <citation type="submission" date="2024-09" db="EMBL/GenBank/DDBJ databases">
        <authorList>
            <person name="Sun Q."/>
            <person name="Mori K."/>
        </authorList>
    </citation>
    <scope>NUCLEOTIDE SEQUENCE [LARGE SCALE GENOMIC DNA]</scope>
    <source>
        <strain evidence="2 3">KCTC 23076</strain>
    </source>
</reference>
<evidence type="ECO:0000313" key="3">
    <source>
        <dbReference type="Proteomes" id="UP001589896"/>
    </source>
</evidence>
<organism evidence="2 3">
    <name type="scientific">Lysobacter korlensis</name>
    <dbReference type="NCBI Taxonomy" id="553636"/>
    <lineage>
        <taxon>Bacteria</taxon>
        <taxon>Pseudomonadati</taxon>
        <taxon>Pseudomonadota</taxon>
        <taxon>Gammaproteobacteria</taxon>
        <taxon>Lysobacterales</taxon>
        <taxon>Lysobacteraceae</taxon>
        <taxon>Lysobacter</taxon>
    </lineage>
</organism>
<keyword evidence="3" id="KW-1185">Reference proteome</keyword>
<evidence type="ECO:0008006" key="4">
    <source>
        <dbReference type="Google" id="ProtNLM"/>
    </source>
</evidence>
<keyword evidence="1" id="KW-0732">Signal</keyword>
<dbReference type="RefSeq" id="WP_386664458.1">
    <property type="nucleotide sequence ID" value="NZ_JBHLTG010000001.1"/>
</dbReference>
<dbReference type="EMBL" id="JBHLTG010000001">
    <property type="protein sequence ID" value="MFC0676690.1"/>
    <property type="molecule type" value="Genomic_DNA"/>
</dbReference>
<accession>A0ABV6RI73</accession>